<gene>
    <name evidence="4" type="ORF">CTAYLR_009195</name>
</gene>
<dbReference type="InterPro" id="IPR036383">
    <property type="entry name" value="TSP1_rpt_sf"/>
</dbReference>
<feature type="region of interest" description="Disordered" evidence="1">
    <location>
        <begin position="682"/>
        <end position="721"/>
    </location>
</feature>
<organism evidence="4 5">
    <name type="scientific">Chrysophaeum taylorii</name>
    <dbReference type="NCBI Taxonomy" id="2483200"/>
    <lineage>
        <taxon>Eukaryota</taxon>
        <taxon>Sar</taxon>
        <taxon>Stramenopiles</taxon>
        <taxon>Ochrophyta</taxon>
        <taxon>Pelagophyceae</taxon>
        <taxon>Pelagomonadales</taxon>
        <taxon>Pelagomonadaceae</taxon>
        <taxon>Chrysophaeum</taxon>
    </lineage>
</organism>
<keyword evidence="2" id="KW-0472">Membrane</keyword>
<dbReference type="Gene3D" id="2.20.100.10">
    <property type="entry name" value="Thrombospondin type-1 (TSP1) repeat"/>
    <property type="match status" value="1"/>
</dbReference>
<evidence type="ECO:0000313" key="4">
    <source>
        <dbReference type="EMBL" id="KAJ8611726.1"/>
    </source>
</evidence>
<reference evidence="4" key="1">
    <citation type="submission" date="2023-01" db="EMBL/GenBank/DDBJ databases">
        <title>Metagenome sequencing of chrysophaentin producing Chrysophaeum taylorii.</title>
        <authorList>
            <person name="Davison J."/>
            <person name="Bewley C."/>
        </authorList>
    </citation>
    <scope>NUCLEOTIDE SEQUENCE</scope>
    <source>
        <strain evidence="4">NIES-1699</strain>
    </source>
</reference>
<dbReference type="InterPro" id="IPR001424">
    <property type="entry name" value="SOD_Cu_Zn_dom"/>
</dbReference>
<feature type="domain" description="Superoxide dismutase copper/zinc binding" evidence="3">
    <location>
        <begin position="302"/>
        <end position="430"/>
    </location>
</feature>
<dbReference type="AlphaFoldDB" id="A0AAD7ULJ1"/>
<dbReference type="Pfam" id="PF00080">
    <property type="entry name" value="Sod_Cu"/>
    <property type="match status" value="2"/>
</dbReference>
<dbReference type="InterPro" id="IPR000884">
    <property type="entry name" value="TSP1_rpt"/>
</dbReference>
<comment type="caution">
    <text evidence="4">The sequence shown here is derived from an EMBL/GenBank/DDBJ whole genome shotgun (WGS) entry which is preliminary data.</text>
</comment>
<feature type="compositionally biased region" description="Acidic residues" evidence="1">
    <location>
        <begin position="712"/>
        <end position="721"/>
    </location>
</feature>
<dbReference type="PANTHER" id="PTHR10003">
    <property type="entry name" value="SUPEROXIDE DISMUTASE CU-ZN -RELATED"/>
    <property type="match status" value="1"/>
</dbReference>
<dbReference type="GO" id="GO:0006801">
    <property type="term" value="P:superoxide metabolic process"/>
    <property type="evidence" value="ECO:0007669"/>
    <property type="project" value="InterPro"/>
</dbReference>
<dbReference type="Proteomes" id="UP001230188">
    <property type="component" value="Unassembled WGS sequence"/>
</dbReference>
<dbReference type="InterPro" id="IPR036423">
    <property type="entry name" value="SOD-like_Cu/Zn_dom_sf"/>
</dbReference>
<dbReference type="GO" id="GO:0005507">
    <property type="term" value="F:copper ion binding"/>
    <property type="evidence" value="ECO:0007669"/>
    <property type="project" value="InterPro"/>
</dbReference>
<dbReference type="PROSITE" id="PS50092">
    <property type="entry name" value="TSP1"/>
    <property type="match status" value="1"/>
</dbReference>
<protein>
    <recommendedName>
        <fullName evidence="3">Superoxide dismutase copper/zinc binding domain-containing protein</fullName>
    </recommendedName>
</protein>
<evidence type="ECO:0000259" key="3">
    <source>
        <dbReference type="Pfam" id="PF00080"/>
    </source>
</evidence>
<evidence type="ECO:0000256" key="1">
    <source>
        <dbReference type="SAM" id="MobiDB-lite"/>
    </source>
</evidence>
<accession>A0AAD7ULJ1</accession>
<keyword evidence="5" id="KW-1185">Reference proteome</keyword>
<dbReference type="SUPFAM" id="SSF49329">
    <property type="entry name" value="Cu,Zn superoxide dismutase-like"/>
    <property type="match status" value="2"/>
</dbReference>
<evidence type="ECO:0000256" key="2">
    <source>
        <dbReference type="SAM" id="Phobius"/>
    </source>
</evidence>
<sequence>MVAWAFAMVVGDGIRGNVSFYEGSPLEVRVVARIAGFGTDGLRGFHVHEFGDMRSGFSAAAVGNHFVAPCQPINGSFFFEEKCLDSLVHGYPPSRKRMNGELGNITIEGGVATYDYVVGQDKMSLSGGIESVVGRSIVVHEFRDDGSQPWGNSGGVAAAGVIFRDDAPDNRASGAAGESAAAVVEGNVLRGIALATPERVSLKLSGVEEEGEYTLEVNGTALLSLTAGGETGKTAAADAPPFDGPVAGRYAVVRRWDGEVVASGPFGIANDNLEAPSIGAAVAMFRDGEFSLIEYDGDPLTVKVSGAASVPGADGQRGFHVHVYGDIREPLSYARLGLHAIISCSLNLNATCEEESHAYPPSPRRLSGDLGNATVLEGVATYDYVLRQNKVSVSDALRSVVGRSLVVHELADDGLPPFGNSGGAVAAAVIEVADPRYYGVSENHATAATTFDEADFLVAVLEGPSGGGVAAATKSRLAVLCDKNVTLVEVRAWRSARDTIDGPVLASWPVSSSSPVDFDYEDTLDAAGRILVVVDADGAPVLYGPFGFALSSAVDEIFRQTGRLDCEWSDWSDWSSCRGECGFDGSRNRSRTRAPARGFEGDCWDIAYETQRCYHACEETTTTTSSSSKSTSSDALAVAAAISVVVALILIFAAATKSLHDRMRRVSADAFRYHDVAEDDDGGLELAKNNNKKIPPNNHHKFAVVAKPAPQGEDEEETAPL</sequence>
<dbReference type="SUPFAM" id="SSF82895">
    <property type="entry name" value="TSP-1 type 1 repeat"/>
    <property type="match status" value="1"/>
</dbReference>
<proteinExistence type="predicted"/>
<keyword evidence="2" id="KW-0812">Transmembrane</keyword>
<feature type="domain" description="Superoxide dismutase copper/zinc binding" evidence="3">
    <location>
        <begin position="15"/>
        <end position="162"/>
    </location>
</feature>
<name>A0AAD7ULJ1_9STRA</name>
<dbReference type="InterPro" id="IPR024134">
    <property type="entry name" value="SOD_Cu/Zn_/chaperone"/>
</dbReference>
<dbReference type="EMBL" id="JAQMWT010000065">
    <property type="protein sequence ID" value="KAJ8611726.1"/>
    <property type="molecule type" value="Genomic_DNA"/>
</dbReference>
<feature type="transmembrane region" description="Helical" evidence="2">
    <location>
        <begin position="635"/>
        <end position="655"/>
    </location>
</feature>
<feature type="compositionally biased region" description="Low complexity" evidence="1">
    <location>
        <begin position="688"/>
        <end position="697"/>
    </location>
</feature>
<dbReference type="Gene3D" id="2.60.40.200">
    <property type="entry name" value="Superoxide dismutase, copper/zinc binding domain"/>
    <property type="match status" value="2"/>
</dbReference>
<keyword evidence="2" id="KW-1133">Transmembrane helix</keyword>
<evidence type="ECO:0000313" key="5">
    <source>
        <dbReference type="Proteomes" id="UP001230188"/>
    </source>
</evidence>